<dbReference type="PANTHER" id="PTHR46165:SF6">
    <property type="entry name" value="SET AND MYND DOMAIN-CONTAINING PROTEIN 4-LIKE PROTEIN"/>
    <property type="match status" value="1"/>
</dbReference>
<dbReference type="InterPro" id="IPR052097">
    <property type="entry name" value="SET-MYND_domain_protein"/>
</dbReference>
<dbReference type="Gene3D" id="1.25.40.10">
    <property type="entry name" value="Tetratricopeptide repeat domain"/>
    <property type="match status" value="1"/>
</dbReference>
<dbReference type="PANTHER" id="PTHR46165">
    <property type="entry name" value="SET AND MYND DOMAIN-CONTAINING PROTEIN 4"/>
    <property type="match status" value="1"/>
</dbReference>
<keyword evidence="1" id="KW-0489">Methyltransferase</keyword>
<evidence type="ECO:0000313" key="5">
    <source>
        <dbReference type="EMBL" id="CAL8113175.1"/>
    </source>
</evidence>
<dbReference type="Gene3D" id="6.10.140.2220">
    <property type="match status" value="1"/>
</dbReference>
<proteinExistence type="predicted"/>
<name>A0ABP1QW00_9HEXA</name>
<evidence type="ECO:0000256" key="1">
    <source>
        <dbReference type="ARBA" id="ARBA00022603"/>
    </source>
</evidence>
<protein>
    <recommendedName>
        <fullName evidence="4">SET domain-containing protein</fullName>
    </recommendedName>
</protein>
<keyword evidence="6" id="KW-1185">Reference proteome</keyword>
<evidence type="ECO:0000256" key="2">
    <source>
        <dbReference type="ARBA" id="ARBA00022679"/>
    </source>
</evidence>
<comment type="caution">
    <text evidence="5">The sequence shown here is derived from an EMBL/GenBank/DDBJ whole genome shotgun (WGS) entry which is preliminary data.</text>
</comment>
<dbReference type="InterPro" id="IPR011990">
    <property type="entry name" value="TPR-like_helical_dom_sf"/>
</dbReference>
<dbReference type="InterPro" id="IPR046341">
    <property type="entry name" value="SET_dom_sf"/>
</dbReference>
<dbReference type="EMBL" id="CAXLJM020000049">
    <property type="protein sequence ID" value="CAL8113175.1"/>
    <property type="molecule type" value="Genomic_DNA"/>
</dbReference>
<feature type="domain" description="SET" evidence="4">
    <location>
        <begin position="208"/>
        <end position="512"/>
    </location>
</feature>
<gene>
    <name evidence="5" type="ORF">ODALV1_LOCUS15935</name>
</gene>
<keyword evidence="2" id="KW-0808">Transferase</keyword>
<dbReference type="PROSITE" id="PS50280">
    <property type="entry name" value="SET"/>
    <property type="match status" value="1"/>
</dbReference>
<dbReference type="SUPFAM" id="SSF48452">
    <property type="entry name" value="TPR-like"/>
    <property type="match status" value="1"/>
</dbReference>
<keyword evidence="3" id="KW-0949">S-adenosyl-L-methionine</keyword>
<evidence type="ECO:0000259" key="4">
    <source>
        <dbReference type="PROSITE" id="PS50280"/>
    </source>
</evidence>
<dbReference type="Pfam" id="PF00856">
    <property type="entry name" value="SET"/>
    <property type="match status" value="1"/>
</dbReference>
<organism evidence="5 6">
    <name type="scientific">Orchesella dallaii</name>
    <dbReference type="NCBI Taxonomy" id="48710"/>
    <lineage>
        <taxon>Eukaryota</taxon>
        <taxon>Metazoa</taxon>
        <taxon>Ecdysozoa</taxon>
        <taxon>Arthropoda</taxon>
        <taxon>Hexapoda</taxon>
        <taxon>Collembola</taxon>
        <taxon>Entomobryomorpha</taxon>
        <taxon>Entomobryoidea</taxon>
        <taxon>Orchesellidae</taxon>
        <taxon>Orchesellinae</taxon>
        <taxon>Orchesella</taxon>
    </lineage>
</organism>
<evidence type="ECO:0000256" key="3">
    <source>
        <dbReference type="ARBA" id="ARBA00022691"/>
    </source>
</evidence>
<dbReference type="InterPro" id="IPR001214">
    <property type="entry name" value="SET_dom"/>
</dbReference>
<dbReference type="Proteomes" id="UP001642540">
    <property type="component" value="Unassembled WGS sequence"/>
</dbReference>
<evidence type="ECO:0000313" key="6">
    <source>
        <dbReference type="Proteomes" id="UP001642540"/>
    </source>
</evidence>
<dbReference type="SUPFAM" id="SSF82199">
    <property type="entry name" value="SET domain"/>
    <property type="match status" value="1"/>
</dbReference>
<reference evidence="5 6" key="1">
    <citation type="submission" date="2024-08" db="EMBL/GenBank/DDBJ databases">
        <authorList>
            <person name="Cucini C."/>
            <person name="Frati F."/>
        </authorList>
    </citation>
    <scope>NUCLEOTIDE SEQUENCE [LARGE SCALE GENOMIC DNA]</scope>
</reference>
<dbReference type="Gene3D" id="2.170.270.10">
    <property type="entry name" value="SET domain"/>
    <property type="match status" value="2"/>
</dbReference>
<accession>A0ABP1QW00</accession>
<dbReference type="Gene3D" id="1.10.220.160">
    <property type="match status" value="1"/>
</dbReference>
<sequence length="644" mass="73390">MAVNDLIINCILEGKTYENGAETNHLERMYRKFCENAEKGEDAKLDIFGKSETERVQIIKQFFEWIPVPDSYFSRFQKSPEMASAFRDYGNKAYMEDDYGKALRAFNLAVGFAIPGGPDLAMAYVKRADLFLTLNEPDLAQRDINLAAKLAFPKKAAQKLIDVQNRCVTVANRKNASVNVPNSKKINEARRFCNDKFFKLKSPHASIQNVEEFVDIDYRSECGRRVIVNRDIPAGTVMLVDSPYAFMLENLLKWDTEHCHYCSRPILGGIPCNSCTFAWFCSDSCCAKACTGMHKSEHKYLPYLQCHPMQCRIVTAARILFTAGPEELYRLYETKDPIYFSSKFGATRGFNQDGIYEVDSYLPIFHLIAHPPSKFVKDLADTFKALLMVNVIEQTTDFFRKPKYAPNCNIDEFKDFVASVFLRHMRSFEFNAITLSKLQQPIYSDPNNNTPSLNLANMKTLRYGAAVYPVLCLLNHSCDPNAVPVRSLKHARTSVVALKNLKRGDEICISYTPLFTLQDTSDRIKYLLDRYNFFCACDACNHCWSNANRTNACGESHCDKCHRYLLSGQCPACMERDKCMPQIVGNLQKQATQIEKLIEGQQFKEAEKMASSCLESCEGFSSCFSLFIDLQYLYKRALVGLFNQ</sequence>